<sequence length="204" mass="23382">MPTGAKPMPLTQRGRNTRTKLLEAARRVFERDGFLDVKITDITAEAGLAAGSFYTYFESKEDTFRVLLEGMRDELLQPVVRDEDGPEDPIESIRRATQRYFETYRRNVGLMRVLEQMTAVDSHFRELRIQRASVFADRNARNIRRLQDEGRADPTVPAELAALTLSSMVSRVAQVVFNFGYPVDDVDQLVDVVVRLWVKSLDIR</sequence>
<keyword evidence="7" id="KW-1185">Reference proteome</keyword>
<dbReference type="STRING" id="1962155.B1813_10665"/>
<dbReference type="InterPro" id="IPR009057">
    <property type="entry name" value="Homeodomain-like_sf"/>
</dbReference>
<evidence type="ECO:0000256" key="2">
    <source>
        <dbReference type="ARBA" id="ARBA00023125"/>
    </source>
</evidence>
<dbReference type="RefSeq" id="WP_081191659.1">
    <property type="nucleotide sequence ID" value="NZ_MWIH01000005.1"/>
</dbReference>
<dbReference type="Proteomes" id="UP000192591">
    <property type="component" value="Unassembled WGS sequence"/>
</dbReference>
<dbReference type="Pfam" id="PF21313">
    <property type="entry name" value="EthR_C"/>
    <property type="match status" value="1"/>
</dbReference>
<dbReference type="PROSITE" id="PS50977">
    <property type="entry name" value="HTH_TETR_2"/>
    <property type="match status" value="1"/>
</dbReference>
<keyword evidence="1" id="KW-0805">Transcription regulation</keyword>
<dbReference type="InterPro" id="IPR001647">
    <property type="entry name" value="HTH_TetR"/>
</dbReference>
<dbReference type="GO" id="GO:0000976">
    <property type="term" value="F:transcription cis-regulatory region binding"/>
    <property type="evidence" value="ECO:0007669"/>
    <property type="project" value="TreeGrafter"/>
</dbReference>
<dbReference type="InterPro" id="IPR049397">
    <property type="entry name" value="EthR_C"/>
</dbReference>
<dbReference type="Gene3D" id="1.10.357.10">
    <property type="entry name" value="Tetracycline Repressor, domain 2"/>
    <property type="match status" value="1"/>
</dbReference>
<evidence type="ECO:0000256" key="3">
    <source>
        <dbReference type="ARBA" id="ARBA00023163"/>
    </source>
</evidence>
<keyword evidence="3" id="KW-0804">Transcription</keyword>
<accession>A0A1V9A6A2</accession>
<dbReference type="SUPFAM" id="SSF46689">
    <property type="entry name" value="Homeodomain-like"/>
    <property type="match status" value="1"/>
</dbReference>
<evidence type="ECO:0000256" key="4">
    <source>
        <dbReference type="PROSITE-ProRule" id="PRU00335"/>
    </source>
</evidence>
<evidence type="ECO:0000259" key="5">
    <source>
        <dbReference type="PROSITE" id="PS50977"/>
    </source>
</evidence>
<dbReference type="Pfam" id="PF00440">
    <property type="entry name" value="TetR_N"/>
    <property type="match status" value="1"/>
</dbReference>
<keyword evidence="2 4" id="KW-0238">DNA-binding</keyword>
<feature type="DNA-binding region" description="H-T-H motif" evidence="4">
    <location>
        <begin position="38"/>
        <end position="57"/>
    </location>
</feature>
<evidence type="ECO:0000313" key="6">
    <source>
        <dbReference type="EMBL" id="OQO92621.1"/>
    </source>
</evidence>
<reference evidence="6 7" key="1">
    <citation type="submission" date="2017-02" db="EMBL/GenBank/DDBJ databases">
        <title>Draft genome of Saccharomonospora sp. 154.</title>
        <authorList>
            <person name="Alonso-Carmona G.S."/>
            <person name="De La Haba R."/>
            <person name="Vera-Gargallo B."/>
            <person name="Sandoval-Trujillo A.H."/>
            <person name="Ramirez-Duran N."/>
            <person name="Ventosa A."/>
        </authorList>
    </citation>
    <scope>NUCLEOTIDE SEQUENCE [LARGE SCALE GENOMIC DNA]</scope>
    <source>
        <strain evidence="6 7">LRS4.154</strain>
    </source>
</reference>
<feature type="domain" description="HTH tetR-type" evidence="5">
    <location>
        <begin position="15"/>
        <end position="75"/>
    </location>
</feature>
<dbReference type="SUPFAM" id="SSF48498">
    <property type="entry name" value="Tetracyclin repressor-like, C-terminal domain"/>
    <property type="match status" value="1"/>
</dbReference>
<dbReference type="GO" id="GO:0003700">
    <property type="term" value="F:DNA-binding transcription factor activity"/>
    <property type="evidence" value="ECO:0007669"/>
    <property type="project" value="TreeGrafter"/>
</dbReference>
<proteinExistence type="predicted"/>
<comment type="caution">
    <text evidence="6">The sequence shown here is derived from an EMBL/GenBank/DDBJ whole genome shotgun (WGS) entry which is preliminary data.</text>
</comment>
<protein>
    <recommendedName>
        <fullName evidence="5">HTH tetR-type domain-containing protein</fullName>
    </recommendedName>
</protein>
<dbReference type="Gene3D" id="1.10.10.60">
    <property type="entry name" value="Homeodomain-like"/>
    <property type="match status" value="1"/>
</dbReference>
<dbReference type="PRINTS" id="PR00455">
    <property type="entry name" value="HTHTETR"/>
</dbReference>
<evidence type="ECO:0000313" key="7">
    <source>
        <dbReference type="Proteomes" id="UP000192591"/>
    </source>
</evidence>
<dbReference type="AlphaFoldDB" id="A0A1V9A6A2"/>
<dbReference type="PANTHER" id="PTHR30055">
    <property type="entry name" value="HTH-TYPE TRANSCRIPTIONAL REGULATOR RUTR"/>
    <property type="match status" value="1"/>
</dbReference>
<organism evidence="6 7">
    <name type="scientific">Saccharomonospora piscinae</name>
    <dbReference type="NCBI Taxonomy" id="687388"/>
    <lineage>
        <taxon>Bacteria</taxon>
        <taxon>Bacillati</taxon>
        <taxon>Actinomycetota</taxon>
        <taxon>Actinomycetes</taxon>
        <taxon>Pseudonocardiales</taxon>
        <taxon>Pseudonocardiaceae</taxon>
        <taxon>Saccharomonospora</taxon>
    </lineage>
</organism>
<dbReference type="EMBL" id="MWIH01000005">
    <property type="protein sequence ID" value="OQO92621.1"/>
    <property type="molecule type" value="Genomic_DNA"/>
</dbReference>
<name>A0A1V9A6A2_SACPI</name>
<dbReference type="InterPro" id="IPR036271">
    <property type="entry name" value="Tet_transcr_reg_TetR-rel_C_sf"/>
</dbReference>
<dbReference type="PANTHER" id="PTHR30055:SF234">
    <property type="entry name" value="HTH-TYPE TRANSCRIPTIONAL REGULATOR BETI"/>
    <property type="match status" value="1"/>
</dbReference>
<gene>
    <name evidence="6" type="ORF">B1813_10665</name>
</gene>
<dbReference type="InterPro" id="IPR050109">
    <property type="entry name" value="HTH-type_TetR-like_transc_reg"/>
</dbReference>
<evidence type="ECO:0000256" key="1">
    <source>
        <dbReference type="ARBA" id="ARBA00023015"/>
    </source>
</evidence>